<evidence type="ECO:0000313" key="2">
    <source>
        <dbReference type="Proteomes" id="UP000309992"/>
    </source>
</evidence>
<gene>
    <name evidence="1" type="ORF">FCN18_21495</name>
</gene>
<name>A0ABY2S3B0_9PSEU</name>
<dbReference type="SUPFAM" id="SSF51182">
    <property type="entry name" value="RmlC-like cupins"/>
    <property type="match status" value="1"/>
</dbReference>
<reference evidence="1 2" key="1">
    <citation type="journal article" date="2015" name="Antonie Van Leeuwenhoek">
        <title>Prauserella endophytica sp. nov., an endophytic actinobacterium isolated from Tamarix taklamakanensis.</title>
        <authorList>
            <person name="Liu J.M."/>
            <person name="Habden X."/>
            <person name="Guo L."/>
            <person name="Tuo L."/>
            <person name="Jiang Z.K."/>
            <person name="Liu S.W."/>
            <person name="Liu X.F."/>
            <person name="Chen L."/>
            <person name="Li R.F."/>
            <person name="Zhang Y.Q."/>
            <person name="Sun C.H."/>
        </authorList>
    </citation>
    <scope>NUCLEOTIDE SEQUENCE [LARGE SCALE GENOMIC DNA]</scope>
    <source>
        <strain evidence="1 2">CGMCC 4.7182</strain>
    </source>
</reference>
<proteinExistence type="predicted"/>
<comment type="caution">
    <text evidence="1">The sequence shown here is derived from an EMBL/GenBank/DDBJ whole genome shotgun (WGS) entry which is preliminary data.</text>
</comment>
<accession>A0ABY2S3B0</accession>
<dbReference type="Gene3D" id="2.60.120.10">
    <property type="entry name" value="Jelly Rolls"/>
    <property type="match status" value="1"/>
</dbReference>
<sequence>MTTGWHTGNAAEDGADTRGWIVGHFIDPSQGVRSTKDVEVKWAHHPKGDKRPEWTSDDQRTTLVMLIGGHFRVESTEGAATFTQQGDYAMWGPGVDHSWEAIEDSTVMTVRWPSSPTS</sequence>
<evidence type="ECO:0000313" key="1">
    <source>
        <dbReference type="EMBL" id="TKG68339.1"/>
    </source>
</evidence>
<dbReference type="InterPro" id="IPR014710">
    <property type="entry name" value="RmlC-like_jellyroll"/>
</dbReference>
<keyword evidence="2" id="KW-1185">Reference proteome</keyword>
<protein>
    <submittedName>
        <fullName evidence="1">Signal peptidase I</fullName>
    </submittedName>
</protein>
<dbReference type="Proteomes" id="UP000309992">
    <property type="component" value="Unassembled WGS sequence"/>
</dbReference>
<dbReference type="RefSeq" id="WP_137095949.1">
    <property type="nucleotide sequence ID" value="NZ_SWMS01000012.1"/>
</dbReference>
<dbReference type="EMBL" id="SWMS01000012">
    <property type="protein sequence ID" value="TKG68339.1"/>
    <property type="molecule type" value="Genomic_DNA"/>
</dbReference>
<organism evidence="1 2">
    <name type="scientific">Prauserella endophytica</name>
    <dbReference type="NCBI Taxonomy" id="1592324"/>
    <lineage>
        <taxon>Bacteria</taxon>
        <taxon>Bacillati</taxon>
        <taxon>Actinomycetota</taxon>
        <taxon>Actinomycetes</taxon>
        <taxon>Pseudonocardiales</taxon>
        <taxon>Pseudonocardiaceae</taxon>
        <taxon>Prauserella</taxon>
        <taxon>Prauserella coralliicola group</taxon>
    </lineage>
</organism>
<dbReference type="InterPro" id="IPR011051">
    <property type="entry name" value="RmlC_Cupin_sf"/>
</dbReference>